<dbReference type="PROSITE" id="PS51257">
    <property type="entry name" value="PROKAR_LIPOPROTEIN"/>
    <property type="match status" value="1"/>
</dbReference>
<feature type="transmembrane region" description="Helical" evidence="8">
    <location>
        <begin position="190"/>
        <end position="207"/>
    </location>
</feature>
<accession>A0ABV2JGK8</accession>
<dbReference type="Pfam" id="PF03591">
    <property type="entry name" value="AzlC"/>
    <property type="match status" value="1"/>
</dbReference>
<comment type="caution">
    <text evidence="9">The sequence shown here is derived from an EMBL/GenBank/DDBJ whole genome shotgun (WGS) entry which is preliminary data.</text>
</comment>
<dbReference type="InterPro" id="IPR011606">
    <property type="entry name" value="Brnchd-chn_aa_trnsp_permease"/>
</dbReference>
<feature type="transmembrane region" description="Helical" evidence="8">
    <location>
        <begin position="12"/>
        <end position="33"/>
    </location>
</feature>
<dbReference type="PANTHER" id="PTHR34979">
    <property type="entry name" value="INNER MEMBRANE PROTEIN YGAZ"/>
    <property type="match status" value="1"/>
</dbReference>
<keyword evidence="6 8" id="KW-1133">Transmembrane helix</keyword>
<keyword evidence="5 8" id="KW-0812">Transmembrane</keyword>
<evidence type="ECO:0000313" key="10">
    <source>
        <dbReference type="Proteomes" id="UP001549037"/>
    </source>
</evidence>
<organism evidence="9 10">
    <name type="scientific">Streptococcus porcorum</name>
    <dbReference type="NCBI Taxonomy" id="701526"/>
    <lineage>
        <taxon>Bacteria</taxon>
        <taxon>Bacillati</taxon>
        <taxon>Bacillota</taxon>
        <taxon>Bacilli</taxon>
        <taxon>Lactobacillales</taxon>
        <taxon>Streptococcaceae</taxon>
        <taxon>Streptococcus</taxon>
    </lineage>
</organism>
<dbReference type="Proteomes" id="UP001549037">
    <property type="component" value="Unassembled WGS sequence"/>
</dbReference>
<keyword evidence="4" id="KW-1003">Cell membrane</keyword>
<evidence type="ECO:0000256" key="2">
    <source>
        <dbReference type="ARBA" id="ARBA00010735"/>
    </source>
</evidence>
<keyword evidence="7 8" id="KW-0472">Membrane</keyword>
<comment type="similarity">
    <text evidence="2">Belongs to the AzlC family.</text>
</comment>
<feature type="transmembrane region" description="Helical" evidence="8">
    <location>
        <begin position="213"/>
        <end position="229"/>
    </location>
</feature>
<evidence type="ECO:0000256" key="1">
    <source>
        <dbReference type="ARBA" id="ARBA00004651"/>
    </source>
</evidence>
<keyword evidence="10" id="KW-1185">Reference proteome</keyword>
<protein>
    <submittedName>
        <fullName evidence="9">4-azaleucine resistance transporter AzlC</fullName>
    </submittedName>
</protein>
<dbReference type="EMBL" id="JBEPLN010000030">
    <property type="protein sequence ID" value="MET3634897.1"/>
    <property type="molecule type" value="Genomic_DNA"/>
</dbReference>
<evidence type="ECO:0000256" key="8">
    <source>
        <dbReference type="SAM" id="Phobius"/>
    </source>
</evidence>
<evidence type="ECO:0000256" key="5">
    <source>
        <dbReference type="ARBA" id="ARBA00022692"/>
    </source>
</evidence>
<sequence length="230" mass="25008">MFKEMQLGAKAATPTVLGYLSIGLACGIVGSKAGLSPFEMGLMCLLVYSGSGQFVLCAMLLTKAPLSTIAMTVFLINIRHFLMNLHVSTIFPQAKLYQQVLIGSFMTDESYGVLLGHRLEQKVISPFWMYGNNFAGYLSWFLATVVGTILGGLIPNPDRFGIDFALVAMFVAILVNQLEGMIRRVSVKKVSWILLSVFISYFVLAIIVSESLAVLGATLLGCFVGVMIND</sequence>
<feature type="transmembrane region" description="Helical" evidence="8">
    <location>
        <begin position="160"/>
        <end position="178"/>
    </location>
</feature>
<evidence type="ECO:0000313" key="9">
    <source>
        <dbReference type="EMBL" id="MET3634897.1"/>
    </source>
</evidence>
<dbReference type="RefSeq" id="WP_354369626.1">
    <property type="nucleotide sequence ID" value="NZ_JBEPLN010000030.1"/>
</dbReference>
<dbReference type="PANTHER" id="PTHR34979:SF1">
    <property type="entry name" value="INNER MEMBRANE PROTEIN YGAZ"/>
    <property type="match status" value="1"/>
</dbReference>
<evidence type="ECO:0000256" key="6">
    <source>
        <dbReference type="ARBA" id="ARBA00022989"/>
    </source>
</evidence>
<proteinExistence type="inferred from homology"/>
<comment type="subcellular location">
    <subcellularLocation>
        <location evidence="1">Cell membrane</location>
        <topology evidence="1">Multi-pass membrane protein</topology>
    </subcellularLocation>
</comment>
<evidence type="ECO:0000256" key="7">
    <source>
        <dbReference type="ARBA" id="ARBA00023136"/>
    </source>
</evidence>
<feature type="transmembrane region" description="Helical" evidence="8">
    <location>
        <begin position="53"/>
        <end position="76"/>
    </location>
</feature>
<reference evidence="9 10" key="1">
    <citation type="submission" date="2024-06" db="EMBL/GenBank/DDBJ databases">
        <title>Genomic Encyclopedia of Type Strains, Phase IV (KMG-IV): sequencing the most valuable type-strain genomes for metagenomic binning, comparative biology and taxonomic classification.</title>
        <authorList>
            <person name="Goeker M."/>
        </authorList>
    </citation>
    <scope>NUCLEOTIDE SEQUENCE [LARGE SCALE GENOMIC DNA]</scope>
    <source>
        <strain evidence="9 10">DSM 28302</strain>
    </source>
</reference>
<gene>
    <name evidence="9" type="ORF">ABID28_001558</name>
</gene>
<evidence type="ECO:0000256" key="3">
    <source>
        <dbReference type="ARBA" id="ARBA00022448"/>
    </source>
</evidence>
<evidence type="ECO:0000256" key="4">
    <source>
        <dbReference type="ARBA" id="ARBA00022475"/>
    </source>
</evidence>
<keyword evidence="3" id="KW-0813">Transport</keyword>
<name>A0ABV2JGK8_9STRE</name>
<feature type="transmembrane region" description="Helical" evidence="8">
    <location>
        <begin position="134"/>
        <end position="154"/>
    </location>
</feature>